<sequence>MPLSKKRRTDLISSKSTREAPKSSRGMDLDLPPELLLCIFELLSRHELTLAAILCRSLLPLARNILYTSVDLKETNRYLQETLALFETEKIVAGKVLHIRLTTNTHTSSIEPWITPEVFQRWGNLKTLTLVGCPFRNSSGILFRDVITTSCRQLNTLLFIPNQHLEIVSSMILWNQNSVIANMQLDPSRVFTPSALTRLSFDDDITFFTGECLDQLFQSDPQFPALSHLEFGSLIECTEPQQLRWSLTQFLRREPSVKHLSLGRQRRSRELTFQFDLTLIPPDFLPNLQSFEGFPESFSSLLQANITTLQQLEKLTLVSGEDDWSDLSEMLDAAGDSTLPALRRLRVRLMTYNRHESPNGTYPKHRRCMHEFANFCPNVQELDVELPPAPLDENTLPEFFRKFRFLRLIVLPEQALELDSTGTYFGPLIAQCLQLRQVRARRSTTFGRQEYLDFYLRH</sequence>
<comment type="caution">
    <text evidence="2">The sequence shown here is derived from an EMBL/GenBank/DDBJ whole genome shotgun (WGS) entry which is preliminary data.</text>
</comment>
<name>A0A9P6EMF4_9AGAR</name>
<dbReference type="InterPro" id="IPR036047">
    <property type="entry name" value="F-box-like_dom_sf"/>
</dbReference>
<dbReference type="Gene3D" id="3.80.10.10">
    <property type="entry name" value="Ribonuclease Inhibitor"/>
    <property type="match status" value="1"/>
</dbReference>
<feature type="region of interest" description="Disordered" evidence="1">
    <location>
        <begin position="1"/>
        <end position="26"/>
    </location>
</feature>
<proteinExistence type="predicted"/>
<dbReference type="OrthoDB" id="2939631at2759"/>
<protein>
    <recommendedName>
        <fullName evidence="4">F-box domain-containing protein</fullName>
    </recommendedName>
</protein>
<dbReference type="EMBL" id="MU157836">
    <property type="protein sequence ID" value="KAF9531279.1"/>
    <property type="molecule type" value="Genomic_DNA"/>
</dbReference>
<dbReference type="AlphaFoldDB" id="A0A9P6EMF4"/>
<evidence type="ECO:0000256" key="1">
    <source>
        <dbReference type="SAM" id="MobiDB-lite"/>
    </source>
</evidence>
<dbReference type="InterPro" id="IPR032675">
    <property type="entry name" value="LRR_dom_sf"/>
</dbReference>
<feature type="non-terminal residue" evidence="2">
    <location>
        <position position="1"/>
    </location>
</feature>
<feature type="compositionally biased region" description="Basic and acidic residues" evidence="1">
    <location>
        <begin position="16"/>
        <end position="26"/>
    </location>
</feature>
<gene>
    <name evidence="2" type="ORF">CPB83DRAFT_849687</name>
</gene>
<organism evidence="2 3">
    <name type="scientific">Crepidotus variabilis</name>
    <dbReference type="NCBI Taxonomy" id="179855"/>
    <lineage>
        <taxon>Eukaryota</taxon>
        <taxon>Fungi</taxon>
        <taxon>Dikarya</taxon>
        <taxon>Basidiomycota</taxon>
        <taxon>Agaricomycotina</taxon>
        <taxon>Agaricomycetes</taxon>
        <taxon>Agaricomycetidae</taxon>
        <taxon>Agaricales</taxon>
        <taxon>Agaricineae</taxon>
        <taxon>Crepidotaceae</taxon>
        <taxon>Crepidotus</taxon>
    </lineage>
</organism>
<keyword evidence="3" id="KW-1185">Reference proteome</keyword>
<dbReference type="SUPFAM" id="SSF81383">
    <property type="entry name" value="F-box domain"/>
    <property type="match status" value="1"/>
</dbReference>
<accession>A0A9P6EMF4</accession>
<evidence type="ECO:0008006" key="4">
    <source>
        <dbReference type="Google" id="ProtNLM"/>
    </source>
</evidence>
<dbReference type="Proteomes" id="UP000807306">
    <property type="component" value="Unassembled WGS sequence"/>
</dbReference>
<evidence type="ECO:0000313" key="2">
    <source>
        <dbReference type="EMBL" id="KAF9531279.1"/>
    </source>
</evidence>
<reference evidence="2" key="1">
    <citation type="submission" date="2020-11" db="EMBL/GenBank/DDBJ databases">
        <authorList>
            <consortium name="DOE Joint Genome Institute"/>
            <person name="Ahrendt S."/>
            <person name="Riley R."/>
            <person name="Andreopoulos W."/>
            <person name="Labutti K."/>
            <person name="Pangilinan J."/>
            <person name="Ruiz-Duenas F.J."/>
            <person name="Barrasa J.M."/>
            <person name="Sanchez-Garcia M."/>
            <person name="Camarero S."/>
            <person name="Miyauchi S."/>
            <person name="Serrano A."/>
            <person name="Linde D."/>
            <person name="Babiker R."/>
            <person name="Drula E."/>
            <person name="Ayuso-Fernandez I."/>
            <person name="Pacheco R."/>
            <person name="Padilla G."/>
            <person name="Ferreira P."/>
            <person name="Barriuso J."/>
            <person name="Kellner H."/>
            <person name="Castanera R."/>
            <person name="Alfaro M."/>
            <person name="Ramirez L."/>
            <person name="Pisabarro A.G."/>
            <person name="Kuo A."/>
            <person name="Tritt A."/>
            <person name="Lipzen A."/>
            <person name="He G."/>
            <person name="Yan M."/>
            <person name="Ng V."/>
            <person name="Cullen D."/>
            <person name="Martin F."/>
            <person name="Rosso M.-N."/>
            <person name="Henrissat B."/>
            <person name="Hibbett D."/>
            <person name="Martinez A.T."/>
            <person name="Grigoriev I.V."/>
        </authorList>
    </citation>
    <scope>NUCLEOTIDE SEQUENCE</scope>
    <source>
        <strain evidence="2">CBS 506.95</strain>
    </source>
</reference>
<dbReference type="SUPFAM" id="SSF52047">
    <property type="entry name" value="RNI-like"/>
    <property type="match status" value="1"/>
</dbReference>
<evidence type="ECO:0000313" key="3">
    <source>
        <dbReference type="Proteomes" id="UP000807306"/>
    </source>
</evidence>